<accession>A0A4C1Y5P2</accession>
<reference evidence="1 2" key="1">
    <citation type="journal article" date="2019" name="Commun. Biol.">
        <title>The bagworm genome reveals a unique fibroin gene that provides high tensile strength.</title>
        <authorList>
            <person name="Kono N."/>
            <person name="Nakamura H."/>
            <person name="Ohtoshi R."/>
            <person name="Tomita M."/>
            <person name="Numata K."/>
            <person name="Arakawa K."/>
        </authorList>
    </citation>
    <scope>NUCLEOTIDE SEQUENCE [LARGE SCALE GENOMIC DNA]</scope>
</reference>
<keyword evidence="2" id="KW-1185">Reference proteome</keyword>
<protein>
    <submittedName>
        <fullName evidence="1">Uncharacterized protein</fullName>
    </submittedName>
</protein>
<proteinExistence type="predicted"/>
<name>A0A4C1Y5P2_EUMVA</name>
<sequence>MRLPNKILFHCAVILGSTDVRQYAAGVLDFELQGRCTDPCAKGDYLPSRIYLRTVIVTPSPRVTPHNLISDRKARNLSRPRWLSGVRELLTTVTADNAVATCRGNGLMRSPRRAAMGFYFNLSQIIGPFECGLGLWVEPFAF</sequence>
<gene>
    <name evidence="1" type="ORF">EVAR_88837_1</name>
</gene>
<evidence type="ECO:0000313" key="2">
    <source>
        <dbReference type="Proteomes" id="UP000299102"/>
    </source>
</evidence>
<evidence type="ECO:0000313" key="1">
    <source>
        <dbReference type="EMBL" id="GBP70663.1"/>
    </source>
</evidence>
<dbReference type="AlphaFoldDB" id="A0A4C1Y5P2"/>
<organism evidence="1 2">
    <name type="scientific">Eumeta variegata</name>
    <name type="common">Bagworm moth</name>
    <name type="synonym">Eumeta japonica</name>
    <dbReference type="NCBI Taxonomy" id="151549"/>
    <lineage>
        <taxon>Eukaryota</taxon>
        <taxon>Metazoa</taxon>
        <taxon>Ecdysozoa</taxon>
        <taxon>Arthropoda</taxon>
        <taxon>Hexapoda</taxon>
        <taxon>Insecta</taxon>
        <taxon>Pterygota</taxon>
        <taxon>Neoptera</taxon>
        <taxon>Endopterygota</taxon>
        <taxon>Lepidoptera</taxon>
        <taxon>Glossata</taxon>
        <taxon>Ditrysia</taxon>
        <taxon>Tineoidea</taxon>
        <taxon>Psychidae</taxon>
        <taxon>Oiketicinae</taxon>
        <taxon>Eumeta</taxon>
    </lineage>
</organism>
<dbReference type="Proteomes" id="UP000299102">
    <property type="component" value="Unassembled WGS sequence"/>
</dbReference>
<comment type="caution">
    <text evidence="1">The sequence shown here is derived from an EMBL/GenBank/DDBJ whole genome shotgun (WGS) entry which is preliminary data.</text>
</comment>
<dbReference type="EMBL" id="BGZK01001082">
    <property type="protein sequence ID" value="GBP70663.1"/>
    <property type="molecule type" value="Genomic_DNA"/>
</dbReference>